<protein>
    <submittedName>
        <fullName evidence="1">Uncharacterized protein</fullName>
    </submittedName>
</protein>
<organism evidence="1">
    <name type="scientific">Tanacetum cinerariifolium</name>
    <name type="common">Dalmatian daisy</name>
    <name type="synonym">Chrysanthemum cinerariifolium</name>
    <dbReference type="NCBI Taxonomy" id="118510"/>
    <lineage>
        <taxon>Eukaryota</taxon>
        <taxon>Viridiplantae</taxon>
        <taxon>Streptophyta</taxon>
        <taxon>Embryophyta</taxon>
        <taxon>Tracheophyta</taxon>
        <taxon>Spermatophyta</taxon>
        <taxon>Magnoliopsida</taxon>
        <taxon>eudicotyledons</taxon>
        <taxon>Gunneridae</taxon>
        <taxon>Pentapetalae</taxon>
        <taxon>asterids</taxon>
        <taxon>campanulids</taxon>
        <taxon>Asterales</taxon>
        <taxon>Asteraceae</taxon>
        <taxon>Asteroideae</taxon>
        <taxon>Anthemideae</taxon>
        <taxon>Anthemidinae</taxon>
        <taxon>Tanacetum</taxon>
    </lineage>
</organism>
<dbReference type="AlphaFoldDB" id="A0A699S395"/>
<dbReference type="EMBL" id="BKCJ011134655">
    <property type="protein sequence ID" value="GFC91939.1"/>
    <property type="molecule type" value="Genomic_DNA"/>
</dbReference>
<sequence>LPTEEPEYSLSMGYEHLNTTLKTESDEIIKSGVEELVPIPTACEVTSEDKRECDVPVFENSLIFYDHSEIFSDSNNDDISSNTMLLRTSSTLKHRFAIQRSLA</sequence>
<accession>A0A699S395</accession>
<gene>
    <name evidence="1" type="ORF">Tci_863909</name>
</gene>
<evidence type="ECO:0000313" key="1">
    <source>
        <dbReference type="EMBL" id="GFC91939.1"/>
    </source>
</evidence>
<reference evidence="1" key="1">
    <citation type="journal article" date="2019" name="Sci. Rep.">
        <title>Draft genome of Tanacetum cinerariifolium, the natural source of mosquito coil.</title>
        <authorList>
            <person name="Yamashiro T."/>
            <person name="Shiraishi A."/>
            <person name="Satake H."/>
            <person name="Nakayama K."/>
        </authorList>
    </citation>
    <scope>NUCLEOTIDE SEQUENCE</scope>
</reference>
<comment type="caution">
    <text evidence="1">The sequence shown here is derived from an EMBL/GenBank/DDBJ whole genome shotgun (WGS) entry which is preliminary data.</text>
</comment>
<feature type="non-terminal residue" evidence="1">
    <location>
        <position position="1"/>
    </location>
</feature>
<proteinExistence type="predicted"/>
<name>A0A699S395_TANCI</name>